<evidence type="ECO:0000313" key="3">
    <source>
        <dbReference type="Proteomes" id="UP000248688"/>
    </source>
</evidence>
<evidence type="ECO:0000313" key="2">
    <source>
        <dbReference type="EMBL" id="AWW30826.1"/>
    </source>
</evidence>
<organism evidence="2 3">
    <name type="scientific">Echinicola strongylocentroti</name>
    <dbReference type="NCBI Taxonomy" id="1795355"/>
    <lineage>
        <taxon>Bacteria</taxon>
        <taxon>Pseudomonadati</taxon>
        <taxon>Bacteroidota</taxon>
        <taxon>Cytophagia</taxon>
        <taxon>Cytophagales</taxon>
        <taxon>Cyclobacteriaceae</taxon>
        <taxon>Echinicola</taxon>
    </lineage>
</organism>
<dbReference type="EMBL" id="CP030041">
    <property type="protein sequence ID" value="AWW30826.1"/>
    <property type="molecule type" value="Genomic_DNA"/>
</dbReference>
<name>A0A2Z4IJW7_9BACT</name>
<dbReference type="AlphaFoldDB" id="A0A2Z4IJW7"/>
<keyword evidence="3" id="KW-1185">Reference proteome</keyword>
<dbReference type="RefSeq" id="WP_112784203.1">
    <property type="nucleotide sequence ID" value="NZ_CP030041.1"/>
</dbReference>
<gene>
    <name evidence="2" type="ORF">DN752_12210</name>
</gene>
<feature type="signal peptide" evidence="1">
    <location>
        <begin position="1"/>
        <end position="23"/>
    </location>
</feature>
<dbReference type="Proteomes" id="UP000248688">
    <property type="component" value="Chromosome"/>
</dbReference>
<dbReference type="OrthoDB" id="837008at2"/>
<sequence length="212" mass="23726">MNTKFRWVMVACCCFAISAASFGQEENASTKYYLNVTSEKNGIKEDISKTYDGRAVLEKDAFFKSLDIDLPSGSYDKLILETTVNEKKVSLSTVNPLSTSNKNIAGAQQDEEVHVELFKGGKSVKVVRGKPLEFDRPYAVGNPTRQSGLAFLAEETNGGNTRMYSQEREVEIFAFDKDENGQLQINDAEADKTIERLERLIDELKAAKKHNH</sequence>
<proteinExistence type="predicted"/>
<evidence type="ECO:0000256" key="1">
    <source>
        <dbReference type="SAM" id="SignalP"/>
    </source>
</evidence>
<accession>A0A2Z4IJW7</accession>
<dbReference type="KEGG" id="est:DN752_12210"/>
<keyword evidence="1" id="KW-0732">Signal</keyword>
<reference evidence="2 3" key="1">
    <citation type="submission" date="2018-06" db="EMBL/GenBank/DDBJ databases">
        <title>Echinicola strongylocentroti sp. nov., isolated from a sea urchin Strongylocentrotus intermedius.</title>
        <authorList>
            <person name="Bae S.S."/>
        </authorList>
    </citation>
    <scope>NUCLEOTIDE SEQUENCE [LARGE SCALE GENOMIC DNA]</scope>
    <source>
        <strain evidence="2 3">MEBiC08714</strain>
    </source>
</reference>
<feature type="chain" id="PRO_5016406752" description="DUF4382 domain-containing protein" evidence="1">
    <location>
        <begin position="24"/>
        <end position="212"/>
    </location>
</feature>
<evidence type="ECO:0008006" key="4">
    <source>
        <dbReference type="Google" id="ProtNLM"/>
    </source>
</evidence>
<protein>
    <recommendedName>
        <fullName evidence="4">DUF4382 domain-containing protein</fullName>
    </recommendedName>
</protein>